<gene>
    <name evidence="5" type="ORF">CHR55_04675</name>
    <name evidence="4" type="ORF">PXH69_01940</name>
</gene>
<evidence type="ECO:0000256" key="1">
    <source>
        <dbReference type="ARBA" id="ARBA00004370"/>
    </source>
</evidence>
<accession>A0A1X0LKX8</accession>
<dbReference type="EMBL" id="JARDXE010000001">
    <property type="protein sequence ID" value="MDE8643692.1"/>
    <property type="molecule type" value="Genomic_DNA"/>
</dbReference>
<sequence length="182" mass="19367">MTPEVNPETSKQVSPKPKRASPLAIILCVISAVAIALAAVSAYLYFGPDGTRDTAAIDQTRDEVAQASSDQAVAMFQYDYNNVDQQLHAATDGLTGDFQGTFTNLIESVIIPGAKEKSLTVQVVVQGAAVLDAEADSATTMLFLNQITTSSESPEAVASGSRVKMSLEKQDGRWLVNNVQPF</sequence>
<protein>
    <submittedName>
        <fullName evidence="5">Twin-arginine translocation pathway signal</fullName>
    </submittedName>
</protein>
<dbReference type="RefSeq" id="WP_007734345.1">
    <property type="nucleotide sequence ID" value="NZ_AP026691.1"/>
</dbReference>
<dbReference type="PANTHER" id="PTHR37042:SF4">
    <property type="entry name" value="OUTER MEMBRANE PROTEIN RV1973"/>
    <property type="match status" value="1"/>
</dbReference>
<evidence type="ECO:0000313" key="4">
    <source>
        <dbReference type="EMBL" id="MDE8643692.1"/>
    </source>
</evidence>
<dbReference type="Proteomes" id="UP000230886">
    <property type="component" value="Unassembled WGS sequence"/>
</dbReference>
<dbReference type="EMBL" id="NOVD01000002">
    <property type="protein sequence ID" value="PCK28608.1"/>
    <property type="molecule type" value="Genomic_DNA"/>
</dbReference>
<dbReference type="PANTHER" id="PTHR37042">
    <property type="entry name" value="OUTER MEMBRANE PROTEIN RV1973"/>
    <property type="match status" value="1"/>
</dbReference>
<organism evidence="5 6">
    <name type="scientific">Rhodococcus qingshengii</name>
    <dbReference type="NCBI Taxonomy" id="334542"/>
    <lineage>
        <taxon>Bacteria</taxon>
        <taxon>Bacillati</taxon>
        <taxon>Actinomycetota</taxon>
        <taxon>Actinomycetes</taxon>
        <taxon>Mycobacteriales</taxon>
        <taxon>Nocardiaceae</taxon>
        <taxon>Rhodococcus</taxon>
        <taxon>Rhodococcus erythropolis group</taxon>
    </lineage>
</organism>
<keyword evidence="3" id="KW-0812">Transmembrane</keyword>
<comment type="caution">
    <text evidence="5">The sequence shown here is derived from an EMBL/GenBank/DDBJ whole genome shotgun (WGS) entry which is preliminary data.</text>
</comment>
<reference evidence="5 6" key="1">
    <citation type="submission" date="2017-07" db="EMBL/GenBank/DDBJ databases">
        <title>Draft sequence of Rhodococcus enclensis 23b-28.</title>
        <authorList>
            <person name="Besaury L."/>
            <person name="Sancelme M."/>
            <person name="Amato P."/>
            <person name="Lallement A."/>
            <person name="Delort A.-M."/>
        </authorList>
    </citation>
    <scope>NUCLEOTIDE SEQUENCE [LARGE SCALE GENOMIC DNA]</scope>
    <source>
        <strain evidence="5 6">23b-28</strain>
    </source>
</reference>
<evidence type="ECO:0000256" key="2">
    <source>
        <dbReference type="ARBA" id="ARBA00023136"/>
    </source>
</evidence>
<keyword evidence="3" id="KW-1133">Transmembrane helix</keyword>
<dbReference type="Proteomes" id="UP001217325">
    <property type="component" value="Unassembled WGS sequence"/>
</dbReference>
<evidence type="ECO:0000313" key="6">
    <source>
        <dbReference type="Proteomes" id="UP000230886"/>
    </source>
</evidence>
<proteinExistence type="predicted"/>
<accession>A0A1C4FX97</accession>
<evidence type="ECO:0000256" key="3">
    <source>
        <dbReference type="SAM" id="Phobius"/>
    </source>
</evidence>
<evidence type="ECO:0000313" key="5">
    <source>
        <dbReference type="EMBL" id="PCK28608.1"/>
    </source>
</evidence>
<dbReference type="AlphaFoldDB" id="A0A1C4FX97"/>
<name>A0A1C4FX97_RHOSG</name>
<comment type="subcellular location">
    <subcellularLocation>
        <location evidence="1">Membrane</location>
    </subcellularLocation>
</comment>
<dbReference type="GO" id="GO:0016020">
    <property type="term" value="C:membrane"/>
    <property type="evidence" value="ECO:0007669"/>
    <property type="project" value="UniProtKB-SubCell"/>
</dbReference>
<feature type="transmembrane region" description="Helical" evidence="3">
    <location>
        <begin position="20"/>
        <end position="46"/>
    </location>
</feature>
<reference evidence="4" key="2">
    <citation type="submission" date="2023-02" db="EMBL/GenBank/DDBJ databases">
        <title>A novel hydrolase synthesized by Rhodococcus erythropolis HQ is responsible for the detoxification of Zearalenone.</title>
        <authorList>
            <person name="Hu J."/>
            <person name="Xu J."/>
        </authorList>
    </citation>
    <scope>NUCLEOTIDE SEQUENCE</scope>
    <source>
        <strain evidence="4">HQ</strain>
    </source>
</reference>
<keyword evidence="2 3" id="KW-0472">Membrane</keyword>